<dbReference type="SMART" id="SM00342">
    <property type="entry name" value="HTH_ARAC"/>
    <property type="match status" value="1"/>
</dbReference>
<dbReference type="InterPro" id="IPR011051">
    <property type="entry name" value="RmlC_Cupin_sf"/>
</dbReference>
<organism evidence="5 6">
    <name type="scientific">Pedobacter steynii</name>
    <dbReference type="NCBI Taxonomy" id="430522"/>
    <lineage>
        <taxon>Bacteria</taxon>
        <taxon>Pseudomonadati</taxon>
        <taxon>Bacteroidota</taxon>
        <taxon>Sphingobacteriia</taxon>
        <taxon>Sphingobacteriales</taxon>
        <taxon>Sphingobacteriaceae</taxon>
        <taxon>Pedobacter</taxon>
    </lineage>
</organism>
<dbReference type="PANTHER" id="PTHR43280">
    <property type="entry name" value="ARAC-FAMILY TRANSCRIPTIONAL REGULATOR"/>
    <property type="match status" value="1"/>
</dbReference>
<dbReference type="InterPro" id="IPR014710">
    <property type="entry name" value="RmlC-like_jellyroll"/>
</dbReference>
<keyword evidence="6" id="KW-1185">Reference proteome</keyword>
<dbReference type="SUPFAM" id="SSF46689">
    <property type="entry name" value="Homeodomain-like"/>
    <property type="match status" value="2"/>
</dbReference>
<dbReference type="PROSITE" id="PS01124">
    <property type="entry name" value="HTH_ARAC_FAMILY_2"/>
    <property type="match status" value="1"/>
</dbReference>
<dbReference type="EMBL" id="CP017141">
    <property type="protein sequence ID" value="AOM75905.1"/>
    <property type="molecule type" value="Genomic_DNA"/>
</dbReference>
<evidence type="ECO:0000256" key="1">
    <source>
        <dbReference type="ARBA" id="ARBA00023015"/>
    </source>
</evidence>
<dbReference type="Proteomes" id="UP000094313">
    <property type="component" value="Chromosome"/>
</dbReference>
<name>A0A1D7QB82_9SPHI</name>
<dbReference type="InterPro" id="IPR018062">
    <property type="entry name" value="HTH_AraC-typ_CS"/>
</dbReference>
<evidence type="ECO:0000259" key="4">
    <source>
        <dbReference type="PROSITE" id="PS01124"/>
    </source>
</evidence>
<dbReference type="PANTHER" id="PTHR43280:SF27">
    <property type="entry name" value="TRANSCRIPTIONAL REGULATOR MTLR"/>
    <property type="match status" value="1"/>
</dbReference>
<dbReference type="InterPro" id="IPR009057">
    <property type="entry name" value="Homeodomain-like_sf"/>
</dbReference>
<dbReference type="OrthoDB" id="9787988at2"/>
<accession>A0A1D7QB82</accession>
<keyword evidence="2" id="KW-0238">DNA-binding</keyword>
<dbReference type="AlphaFoldDB" id="A0A1D7QB82"/>
<dbReference type="Pfam" id="PF12833">
    <property type="entry name" value="HTH_18"/>
    <property type="match status" value="1"/>
</dbReference>
<keyword evidence="1" id="KW-0805">Transcription regulation</keyword>
<dbReference type="SUPFAM" id="SSF51182">
    <property type="entry name" value="RmlC-like cupins"/>
    <property type="match status" value="1"/>
</dbReference>
<dbReference type="GO" id="GO:0043565">
    <property type="term" value="F:sequence-specific DNA binding"/>
    <property type="evidence" value="ECO:0007669"/>
    <property type="project" value="InterPro"/>
</dbReference>
<evidence type="ECO:0000313" key="5">
    <source>
        <dbReference type="EMBL" id="AOM75905.1"/>
    </source>
</evidence>
<dbReference type="PROSITE" id="PS00041">
    <property type="entry name" value="HTH_ARAC_FAMILY_1"/>
    <property type="match status" value="1"/>
</dbReference>
<protein>
    <recommendedName>
        <fullName evidence="4">HTH araC/xylS-type domain-containing protein</fullName>
    </recommendedName>
</protein>
<feature type="domain" description="HTH araC/xylS-type" evidence="4">
    <location>
        <begin position="187"/>
        <end position="285"/>
    </location>
</feature>
<evidence type="ECO:0000256" key="2">
    <source>
        <dbReference type="ARBA" id="ARBA00023125"/>
    </source>
</evidence>
<dbReference type="Gene3D" id="2.60.120.10">
    <property type="entry name" value="Jelly Rolls"/>
    <property type="match status" value="1"/>
</dbReference>
<proteinExistence type="predicted"/>
<dbReference type="GO" id="GO:0003700">
    <property type="term" value="F:DNA-binding transcription factor activity"/>
    <property type="evidence" value="ECO:0007669"/>
    <property type="project" value="InterPro"/>
</dbReference>
<evidence type="ECO:0000256" key="3">
    <source>
        <dbReference type="ARBA" id="ARBA00023163"/>
    </source>
</evidence>
<dbReference type="CDD" id="cd06976">
    <property type="entry name" value="cupin_MtlR-like_N"/>
    <property type="match status" value="1"/>
</dbReference>
<dbReference type="Gene3D" id="1.10.10.60">
    <property type="entry name" value="Homeodomain-like"/>
    <property type="match status" value="2"/>
</dbReference>
<evidence type="ECO:0000313" key="6">
    <source>
        <dbReference type="Proteomes" id="UP000094313"/>
    </source>
</evidence>
<dbReference type="RefSeq" id="WP_069377602.1">
    <property type="nucleotide sequence ID" value="NZ_CP017141.1"/>
</dbReference>
<dbReference type="KEGG" id="psty:BFS30_01185"/>
<gene>
    <name evidence="5" type="ORF">BFS30_01185</name>
</gene>
<dbReference type="InterPro" id="IPR018060">
    <property type="entry name" value="HTH_AraC"/>
</dbReference>
<keyword evidence="3" id="KW-0804">Transcription</keyword>
<sequence>MQPLLLETKTVLYQSIFVKEVNMKYLTNPLHFHNEYEMVLITKSNGRRIVGDSIENFSEGDLIIMGPNLPHVMYNDKEYYEPESKREVKAIVTYFRLDWLSDNFLNSNEVNRFNELLKDIRRGIRIYGRSRDLVVGLLNELLISDGLKRIIHLLSILDLLSETKEYKCLSSVGYTNPHNQKDVQRIDKIYNYVMNNFTQNISLDETAAMANMTTASFCKYFKGRTQKTFTHFVNEIRIGYACKLLYNDHLTVSQICFQSGFNNLTNFNRNFKRFIKVSPSDYKRNLKP</sequence>
<reference evidence="5 6" key="1">
    <citation type="submission" date="2016-08" db="EMBL/GenBank/DDBJ databases">
        <authorList>
            <person name="Seilhamer J.J."/>
        </authorList>
    </citation>
    <scope>NUCLEOTIDE SEQUENCE [LARGE SCALE GENOMIC DNA]</scope>
    <source>
        <strain evidence="5 6">DX4</strain>
    </source>
</reference>